<dbReference type="KEGG" id="zmk:HG535_0F00520"/>
<gene>
    <name evidence="12" type="ORF">HG535_0F00520</name>
</gene>
<evidence type="ECO:0000256" key="3">
    <source>
        <dbReference type="ARBA" id="ARBA00022786"/>
    </source>
</evidence>
<feature type="domain" description="CUE" evidence="11">
    <location>
        <begin position="66"/>
        <end position="108"/>
    </location>
</feature>
<dbReference type="FunFam" id="1.10.8.10:FF:000050">
    <property type="entry name" value="Related to AMFR protein"/>
    <property type="match status" value="1"/>
</dbReference>
<dbReference type="PROSITE" id="PS51140">
    <property type="entry name" value="CUE"/>
    <property type="match status" value="1"/>
</dbReference>
<dbReference type="SMART" id="SM00546">
    <property type="entry name" value="CUE"/>
    <property type="match status" value="1"/>
</dbReference>
<dbReference type="CDD" id="cd14424">
    <property type="entry name" value="CUE_Cue1p_like"/>
    <property type="match status" value="1"/>
</dbReference>
<keyword evidence="3" id="KW-0833">Ubl conjugation pathway</keyword>
<dbReference type="GeneID" id="59237302"/>
<dbReference type="Pfam" id="PF02845">
    <property type="entry name" value="CUE"/>
    <property type="match status" value="1"/>
</dbReference>
<feature type="compositionally biased region" description="Polar residues" evidence="9">
    <location>
        <begin position="29"/>
        <end position="39"/>
    </location>
</feature>
<evidence type="ECO:0000256" key="10">
    <source>
        <dbReference type="SAM" id="SignalP"/>
    </source>
</evidence>
<evidence type="ECO:0000313" key="13">
    <source>
        <dbReference type="Proteomes" id="UP000509704"/>
    </source>
</evidence>
<feature type="chain" id="PRO_5028889373" description="Coupling of ubiquitin conjugation to ER degradation protein 1" evidence="10">
    <location>
        <begin position="26"/>
        <end position="196"/>
    </location>
</feature>
<evidence type="ECO:0000256" key="1">
    <source>
        <dbReference type="ARBA" id="ARBA00004389"/>
    </source>
</evidence>
<dbReference type="Pfam" id="PF18499">
    <property type="entry name" value="Cue1_U7BR"/>
    <property type="match status" value="1"/>
</dbReference>
<keyword evidence="13" id="KW-1185">Reference proteome</keyword>
<feature type="compositionally biased region" description="Basic residues" evidence="9">
    <location>
        <begin position="52"/>
        <end position="64"/>
    </location>
</feature>
<dbReference type="AlphaFoldDB" id="A0A7H9B749"/>
<keyword evidence="5" id="KW-1133">Transmembrane helix</keyword>
<name>A0A7H9B749_ZYGMR</name>
<dbReference type="GO" id="GO:0043130">
    <property type="term" value="F:ubiquitin binding"/>
    <property type="evidence" value="ECO:0007669"/>
    <property type="project" value="InterPro"/>
</dbReference>
<keyword evidence="2" id="KW-0812">Transmembrane</keyword>
<evidence type="ECO:0000313" key="12">
    <source>
        <dbReference type="EMBL" id="QLG73542.1"/>
    </source>
</evidence>
<dbReference type="Proteomes" id="UP000509704">
    <property type="component" value="Chromosome 6"/>
</dbReference>
<sequence>MDQSTLTLLLTILVGFVLLKWFAQSDQHPSAQQLGSDGANSELAGANQNRAHPTRRGTARRPRRPVSPDMIEVVQSLAPHLHVEQIRYNLEETGSVEVTVERFLRGDDFPFPPGYRASPTEPAGDRSAGNTDPRKRNNIRPDSLLTKFNVDPEADLSGRDFKDLDTEERKQFMVWQARKSMEKRLETDERLRELLK</sequence>
<dbReference type="EMBL" id="CP058609">
    <property type="protein sequence ID" value="QLG73542.1"/>
    <property type="molecule type" value="Genomic_DNA"/>
</dbReference>
<evidence type="ECO:0000256" key="7">
    <source>
        <dbReference type="ARBA" id="ARBA00061383"/>
    </source>
</evidence>
<dbReference type="OrthoDB" id="3824970at2759"/>
<dbReference type="Gene3D" id="1.10.8.10">
    <property type="entry name" value="DNA helicase RuvA subunit, C-terminal domain"/>
    <property type="match status" value="1"/>
</dbReference>
<feature type="region of interest" description="Disordered" evidence="9">
    <location>
        <begin position="29"/>
        <end position="68"/>
    </location>
</feature>
<reference evidence="12 13" key="1">
    <citation type="submission" date="2020-07" db="EMBL/GenBank/DDBJ databases">
        <title>The yeast mating-type switching endonuclease HO is a domesticated member of an unorthodox homing genetic element family.</title>
        <authorList>
            <person name="Coughlan A.Y."/>
            <person name="Lombardi L."/>
            <person name="Braun-Galleani S."/>
            <person name="Martos A.R."/>
            <person name="Galeote V."/>
            <person name="Bigey F."/>
            <person name="Dequin S."/>
            <person name="Byrne K.P."/>
            <person name="Wolfe K.H."/>
        </authorList>
    </citation>
    <scope>NUCLEOTIDE SEQUENCE [LARGE SCALE GENOMIC DNA]</scope>
    <source>
        <strain evidence="12 13">NRRL Y-6702</strain>
    </source>
</reference>
<feature type="region of interest" description="Disordered" evidence="9">
    <location>
        <begin position="110"/>
        <end position="143"/>
    </location>
</feature>
<evidence type="ECO:0000256" key="8">
    <source>
        <dbReference type="ARBA" id="ARBA00072899"/>
    </source>
</evidence>
<accession>A0A7H9B749</accession>
<protein>
    <recommendedName>
        <fullName evidence="8">Coupling of ubiquitin conjugation to ER degradation protein 1</fullName>
    </recommendedName>
</protein>
<evidence type="ECO:0000256" key="9">
    <source>
        <dbReference type="SAM" id="MobiDB-lite"/>
    </source>
</evidence>
<dbReference type="InterPro" id="IPR041158">
    <property type="entry name" value="Cue1_U7BR"/>
</dbReference>
<evidence type="ECO:0000259" key="11">
    <source>
        <dbReference type="PROSITE" id="PS51140"/>
    </source>
</evidence>
<evidence type="ECO:0000256" key="2">
    <source>
        <dbReference type="ARBA" id="ARBA00022692"/>
    </source>
</evidence>
<dbReference type="RefSeq" id="XP_037145269.1">
    <property type="nucleotide sequence ID" value="XM_037289374.1"/>
</dbReference>
<keyword evidence="10" id="KW-0732">Signal</keyword>
<feature type="signal peptide" evidence="10">
    <location>
        <begin position="1"/>
        <end position="25"/>
    </location>
</feature>
<keyword evidence="6" id="KW-0472">Membrane</keyword>
<evidence type="ECO:0000256" key="4">
    <source>
        <dbReference type="ARBA" id="ARBA00022824"/>
    </source>
</evidence>
<dbReference type="Gene3D" id="1.10.287.4310">
    <property type="match status" value="1"/>
</dbReference>
<dbReference type="GO" id="GO:0005789">
    <property type="term" value="C:endoplasmic reticulum membrane"/>
    <property type="evidence" value="ECO:0007669"/>
    <property type="project" value="UniProtKB-SubCell"/>
</dbReference>
<evidence type="ECO:0000256" key="6">
    <source>
        <dbReference type="ARBA" id="ARBA00023136"/>
    </source>
</evidence>
<evidence type="ECO:0000256" key="5">
    <source>
        <dbReference type="ARBA" id="ARBA00022989"/>
    </source>
</evidence>
<dbReference type="InterPro" id="IPR003892">
    <property type="entry name" value="CUE"/>
</dbReference>
<proteinExistence type="inferred from homology"/>
<keyword evidence="4" id="KW-0256">Endoplasmic reticulum</keyword>
<comment type="subcellular location">
    <subcellularLocation>
        <location evidence="1">Endoplasmic reticulum membrane</location>
        <topology evidence="1">Single-pass membrane protein</topology>
    </subcellularLocation>
</comment>
<comment type="similarity">
    <text evidence="7">Belongs to the CUE1 family.</text>
</comment>
<organism evidence="12 13">
    <name type="scientific">Zygotorulaspora mrakii</name>
    <name type="common">Zygosaccharomyces mrakii</name>
    <dbReference type="NCBI Taxonomy" id="42260"/>
    <lineage>
        <taxon>Eukaryota</taxon>
        <taxon>Fungi</taxon>
        <taxon>Dikarya</taxon>
        <taxon>Ascomycota</taxon>
        <taxon>Saccharomycotina</taxon>
        <taxon>Saccharomycetes</taxon>
        <taxon>Saccharomycetales</taxon>
        <taxon>Saccharomycetaceae</taxon>
        <taxon>Zygotorulaspora</taxon>
    </lineage>
</organism>